<keyword evidence="7 8" id="KW-0472">Membrane</keyword>
<feature type="transmembrane region" description="Helical" evidence="8">
    <location>
        <begin position="127"/>
        <end position="145"/>
    </location>
</feature>
<name>A0A1T0C7Q4_9GAMM</name>
<dbReference type="NCBIfam" id="TIGR03426">
    <property type="entry name" value="shape_MreD"/>
    <property type="match status" value="1"/>
</dbReference>
<dbReference type="GO" id="GO:0008360">
    <property type="term" value="P:regulation of cell shape"/>
    <property type="evidence" value="ECO:0007669"/>
    <property type="project" value="UniProtKB-KW"/>
</dbReference>
<dbReference type="EMBL" id="MUYT01000018">
    <property type="protein sequence ID" value="OOS18370.1"/>
    <property type="molecule type" value="Genomic_DNA"/>
</dbReference>
<dbReference type="Pfam" id="PF04093">
    <property type="entry name" value="MreD"/>
    <property type="match status" value="1"/>
</dbReference>
<dbReference type="PANTHER" id="PTHR37484:SF1">
    <property type="entry name" value="ROD SHAPE-DETERMINING PROTEIN MRED"/>
    <property type="match status" value="1"/>
</dbReference>
<dbReference type="RefSeq" id="WP_078308402.1">
    <property type="nucleotide sequence ID" value="NZ_MUYT01000018.1"/>
</dbReference>
<feature type="transmembrane region" description="Helical" evidence="8">
    <location>
        <begin position="72"/>
        <end position="89"/>
    </location>
</feature>
<dbReference type="GO" id="GO:0005886">
    <property type="term" value="C:plasma membrane"/>
    <property type="evidence" value="ECO:0007669"/>
    <property type="project" value="UniProtKB-SubCell"/>
</dbReference>
<evidence type="ECO:0000256" key="3">
    <source>
        <dbReference type="ARBA" id="ARBA00022475"/>
    </source>
</evidence>
<evidence type="ECO:0000256" key="7">
    <source>
        <dbReference type="ARBA" id="ARBA00023136"/>
    </source>
</evidence>
<accession>A0A1T0C7Q4</accession>
<keyword evidence="4 8" id="KW-0812">Transmembrane</keyword>
<proteinExistence type="inferred from homology"/>
<evidence type="ECO:0000256" key="4">
    <source>
        <dbReference type="ARBA" id="ARBA00022692"/>
    </source>
</evidence>
<evidence type="ECO:0000256" key="1">
    <source>
        <dbReference type="ARBA" id="ARBA00004651"/>
    </source>
</evidence>
<comment type="caution">
    <text evidence="9">The sequence shown here is derived from an EMBL/GenBank/DDBJ whole genome shotgun (WGS) entry which is preliminary data.</text>
</comment>
<reference evidence="9 10" key="1">
    <citation type="submission" date="2017-02" db="EMBL/GenBank/DDBJ databases">
        <title>Draft genome sequence of Moraxella lincolnii CCUG 9405T type strain.</title>
        <authorList>
            <person name="Salva-Serra F."/>
            <person name="Engstrom-Jakobsson H."/>
            <person name="Thorell K."/>
            <person name="Jaen-Luchoro D."/>
            <person name="Gonzales-Siles L."/>
            <person name="Karlsson R."/>
            <person name="Yazdan S."/>
            <person name="Boulund F."/>
            <person name="Johnning A."/>
            <person name="Engstrand L."/>
            <person name="Kristiansson E."/>
            <person name="Moore E."/>
        </authorList>
    </citation>
    <scope>NUCLEOTIDE SEQUENCE [LARGE SCALE GENOMIC DNA]</scope>
    <source>
        <strain evidence="9 10">CCUG 9405</strain>
    </source>
</reference>
<feature type="transmembrane region" description="Helical" evidence="8">
    <location>
        <begin position="30"/>
        <end position="60"/>
    </location>
</feature>
<dbReference type="InterPro" id="IPR026034">
    <property type="entry name" value="MreD_proteobac"/>
</dbReference>
<evidence type="ECO:0000313" key="10">
    <source>
        <dbReference type="Proteomes" id="UP000191094"/>
    </source>
</evidence>
<evidence type="ECO:0000256" key="8">
    <source>
        <dbReference type="SAM" id="Phobius"/>
    </source>
</evidence>
<dbReference type="InterPro" id="IPR007227">
    <property type="entry name" value="Cell_shape_determining_MreD"/>
</dbReference>
<comment type="similarity">
    <text evidence="2">Belongs to the MreD family.</text>
</comment>
<sequence>MKWLKLMLSLIVASMLNVYPLSPTLALFRPMILMMVLIFWLMFRPQIASMGLAFAIGLVADFLMDTRIGQQAFSAVLMAFVLRFASGYVKRLTLLSAWLLASMCLLTFQLSLWLLQYITQNLFVPQFGLSLMVSMFSWPLLLLLLPTEQSTSA</sequence>
<evidence type="ECO:0000256" key="6">
    <source>
        <dbReference type="ARBA" id="ARBA00022989"/>
    </source>
</evidence>
<dbReference type="Proteomes" id="UP000191094">
    <property type="component" value="Unassembled WGS sequence"/>
</dbReference>
<evidence type="ECO:0000256" key="5">
    <source>
        <dbReference type="ARBA" id="ARBA00022960"/>
    </source>
</evidence>
<feature type="transmembrane region" description="Helical" evidence="8">
    <location>
        <begin position="95"/>
        <end position="115"/>
    </location>
</feature>
<keyword evidence="10" id="KW-1185">Reference proteome</keyword>
<evidence type="ECO:0000256" key="2">
    <source>
        <dbReference type="ARBA" id="ARBA00007776"/>
    </source>
</evidence>
<protein>
    <submittedName>
        <fullName evidence="9">Rod shape-determining protein MreD</fullName>
    </submittedName>
</protein>
<dbReference type="OrthoDB" id="6647425at2"/>
<dbReference type="STRING" id="90241.B0682_09055"/>
<gene>
    <name evidence="9" type="ORF">B0682_09055</name>
</gene>
<keyword evidence="3" id="KW-1003">Cell membrane</keyword>
<keyword evidence="6 8" id="KW-1133">Transmembrane helix</keyword>
<comment type="subcellular location">
    <subcellularLocation>
        <location evidence="1">Cell membrane</location>
        <topology evidence="1">Multi-pass membrane protein</topology>
    </subcellularLocation>
</comment>
<evidence type="ECO:0000313" key="9">
    <source>
        <dbReference type="EMBL" id="OOS18370.1"/>
    </source>
</evidence>
<dbReference type="AlphaFoldDB" id="A0A1T0C7Q4"/>
<organism evidence="9 10">
    <name type="scientific">Lwoffella lincolnii</name>
    <dbReference type="NCBI Taxonomy" id="90241"/>
    <lineage>
        <taxon>Bacteria</taxon>
        <taxon>Pseudomonadati</taxon>
        <taxon>Pseudomonadota</taxon>
        <taxon>Gammaproteobacteria</taxon>
        <taxon>Moraxellales</taxon>
        <taxon>Moraxellaceae</taxon>
        <taxon>Lwoffella</taxon>
    </lineage>
</organism>
<dbReference type="PANTHER" id="PTHR37484">
    <property type="entry name" value="ROD SHAPE-DETERMINING PROTEIN MRED"/>
    <property type="match status" value="1"/>
</dbReference>
<keyword evidence="5" id="KW-0133">Cell shape</keyword>